<evidence type="ECO:0000313" key="3">
    <source>
        <dbReference type="Proteomes" id="UP000252680"/>
    </source>
</evidence>
<organism evidence="2 3">
    <name type="scientific">Novacetimonas cocois</name>
    <dbReference type="NCBI Taxonomy" id="1747507"/>
    <lineage>
        <taxon>Bacteria</taxon>
        <taxon>Pseudomonadati</taxon>
        <taxon>Pseudomonadota</taxon>
        <taxon>Alphaproteobacteria</taxon>
        <taxon>Acetobacterales</taxon>
        <taxon>Acetobacteraceae</taxon>
        <taxon>Novacetimonas</taxon>
    </lineage>
</organism>
<sequence>MLHLLHLLLTHLFGLLAQLHLLLLLLLLQLLHLLLTLHFDLLLALLQLEPGVGLTVHLVCLLA</sequence>
<keyword evidence="1" id="KW-1133">Transmembrane helix</keyword>
<keyword evidence="1" id="KW-0812">Transmembrane</keyword>
<name>A0A365YYQ3_9PROT</name>
<protein>
    <submittedName>
        <fullName evidence="2">Uncharacterized protein</fullName>
    </submittedName>
</protein>
<dbReference type="EMBL" id="QEXL01000008">
    <property type="protein sequence ID" value="RBM07475.1"/>
    <property type="molecule type" value="Genomic_DNA"/>
</dbReference>
<gene>
    <name evidence="2" type="ORF">NJLHNGOC_07455</name>
</gene>
<dbReference type="RefSeq" id="WP_113595813.1">
    <property type="nucleotide sequence ID" value="NZ_QEXL01000008.1"/>
</dbReference>
<keyword evidence="1" id="KW-0472">Membrane</keyword>
<reference evidence="2 3" key="1">
    <citation type="submission" date="2018-05" db="EMBL/GenBank/DDBJ databases">
        <title>Komagataeibacter cocois sp. nov., for a novel cellulose- producing strain isolated from coconut milk.</title>
        <authorList>
            <person name="Liu L."/>
            <person name="Wang Y."/>
            <person name="Liu S."/>
            <person name="Bi J."/>
            <person name="Chen H."/>
            <person name="Deng J."/>
            <person name="Zhang C."/>
            <person name="Hu Q."/>
            <person name="Li C."/>
        </authorList>
    </citation>
    <scope>NUCLEOTIDE SEQUENCE [LARGE SCALE GENOMIC DNA]</scope>
    <source>
        <strain evidence="2 3">WE7</strain>
    </source>
</reference>
<accession>A0A365YYQ3</accession>
<feature type="transmembrane region" description="Helical" evidence="1">
    <location>
        <begin position="41"/>
        <end position="62"/>
    </location>
</feature>
<evidence type="ECO:0000256" key="1">
    <source>
        <dbReference type="SAM" id="Phobius"/>
    </source>
</evidence>
<dbReference type="AlphaFoldDB" id="A0A365YYQ3"/>
<proteinExistence type="predicted"/>
<keyword evidence="3" id="KW-1185">Reference proteome</keyword>
<evidence type="ECO:0000313" key="2">
    <source>
        <dbReference type="EMBL" id="RBM07475.1"/>
    </source>
</evidence>
<dbReference type="Proteomes" id="UP000252680">
    <property type="component" value="Unassembled WGS sequence"/>
</dbReference>
<comment type="caution">
    <text evidence="2">The sequence shown here is derived from an EMBL/GenBank/DDBJ whole genome shotgun (WGS) entry which is preliminary data.</text>
</comment>
<feature type="transmembrane region" description="Helical" evidence="1">
    <location>
        <begin position="12"/>
        <end position="35"/>
    </location>
</feature>